<evidence type="ECO:0000313" key="1">
    <source>
        <dbReference type="EMBL" id="GGF89189.1"/>
    </source>
</evidence>
<dbReference type="AlphaFoldDB" id="A0A917FJM1"/>
<organism evidence="1 2">
    <name type="scientific">Arenimonas maotaiensis</name>
    <dbReference type="NCBI Taxonomy" id="1446479"/>
    <lineage>
        <taxon>Bacteria</taxon>
        <taxon>Pseudomonadati</taxon>
        <taxon>Pseudomonadota</taxon>
        <taxon>Gammaproteobacteria</taxon>
        <taxon>Lysobacterales</taxon>
        <taxon>Lysobacteraceae</taxon>
        <taxon>Arenimonas</taxon>
    </lineage>
</organism>
<comment type="caution">
    <text evidence="1">The sequence shown here is derived from an EMBL/GenBank/DDBJ whole genome shotgun (WGS) entry which is preliminary data.</text>
</comment>
<protein>
    <recommendedName>
        <fullName evidence="3">Carboxypeptidase regulatory-like domain-containing protein</fullName>
    </recommendedName>
</protein>
<accession>A0A917FJM1</accession>
<dbReference type="RefSeq" id="WP_188448214.1">
    <property type="nucleotide sequence ID" value="NZ_BMFO01000002.1"/>
</dbReference>
<dbReference type="EMBL" id="BMFO01000002">
    <property type="protein sequence ID" value="GGF89189.1"/>
    <property type="molecule type" value="Genomic_DNA"/>
</dbReference>
<reference evidence="1" key="1">
    <citation type="journal article" date="2014" name="Int. J. Syst. Evol. Microbiol.">
        <title>Complete genome sequence of Corynebacterium casei LMG S-19264T (=DSM 44701T), isolated from a smear-ripened cheese.</title>
        <authorList>
            <consortium name="US DOE Joint Genome Institute (JGI-PGF)"/>
            <person name="Walter F."/>
            <person name="Albersmeier A."/>
            <person name="Kalinowski J."/>
            <person name="Ruckert C."/>
        </authorList>
    </citation>
    <scope>NUCLEOTIDE SEQUENCE</scope>
    <source>
        <strain evidence="1">CGMCC 1.12726</strain>
    </source>
</reference>
<keyword evidence="2" id="KW-1185">Reference proteome</keyword>
<dbReference type="Proteomes" id="UP000632858">
    <property type="component" value="Unassembled WGS sequence"/>
</dbReference>
<evidence type="ECO:0000313" key="2">
    <source>
        <dbReference type="Proteomes" id="UP000632858"/>
    </source>
</evidence>
<reference evidence="1" key="2">
    <citation type="submission" date="2020-09" db="EMBL/GenBank/DDBJ databases">
        <authorList>
            <person name="Sun Q."/>
            <person name="Zhou Y."/>
        </authorList>
    </citation>
    <scope>NUCLEOTIDE SEQUENCE</scope>
    <source>
        <strain evidence="1">CGMCC 1.12726</strain>
    </source>
</reference>
<evidence type="ECO:0008006" key="3">
    <source>
        <dbReference type="Google" id="ProtNLM"/>
    </source>
</evidence>
<proteinExistence type="predicted"/>
<name>A0A917FJM1_9GAMM</name>
<sequence>MTMELLCAAVLAVAVLGHVLLRWRAHLRTPSGQRAALRRPLLLSLLSLAAAAALYFTLFPPERNAPADALVLLTAQADRAGTLPAGRRIALPEAPAGLEAERVPDLATALRRYPGSSVLHVVGDGLVARDRDAVQGRTLRLHPSPMPVGVVEFWRTPAVYAGMPWAVRGRIHGLPDAQIELLDPGNAVITRQRVDAQGGFAIGDRARAPGQVLYRMRVRNAAGAVHETVNVPVDVRQAPTLRMLSLAGGPNAEVKLLRRWALDAGLQLHSRIDLGPGTAVATPEAQISAATLRTNDLLVVDERAWATMPAAEKRQVRDAVTGGLGLLLRVTGPLDAASRADFAAFGLRLQDSAAPQGVRLAEPGGKREWPELNRYPLQAGGAGLQIALRDTDGGALAVWRNVGEGRVGVLWLTDSHRLALAGFAGEHARLWSALASVLARPRPQQEPLLQGAEFRPHERMLVCRIGEDARMLSTDGVAVRLVRDAEGAWRGCAAFWPQQSGWHTLASGDARLPFYVRESGDGAALRRQSIRQATSALASGHRRGDRNASVPLPGSPWPFFIAWLCLSAALWLLERSRFGIRAEPSMPQG</sequence>
<gene>
    <name evidence="1" type="ORF">GCM10010960_08810</name>
</gene>